<sequence length="84" mass="10125">MNVKWSVEADNFFNGIVDYLLRIWNVEITTNFIDIVDHTIKLIIENPEMFKDSKYDNISREAFITKHTTMFYRILDDTIEIEYL</sequence>
<accession>A0ABW3B5V1</accession>
<proteinExistence type="predicted"/>
<name>A0ABW3B5V1_9FLAO</name>
<protein>
    <submittedName>
        <fullName evidence="2">Type II toxin-antitoxin system RelE/ParE family toxin</fullName>
    </submittedName>
</protein>
<evidence type="ECO:0000313" key="2">
    <source>
        <dbReference type="EMBL" id="MFD0798697.1"/>
    </source>
</evidence>
<dbReference type="Pfam" id="PF05016">
    <property type="entry name" value="ParE_toxin"/>
    <property type="match status" value="1"/>
</dbReference>
<evidence type="ECO:0000313" key="3">
    <source>
        <dbReference type="Proteomes" id="UP001597012"/>
    </source>
</evidence>
<reference evidence="3" key="1">
    <citation type="journal article" date="2019" name="Int. J. Syst. Evol. Microbiol.">
        <title>The Global Catalogue of Microorganisms (GCM) 10K type strain sequencing project: providing services to taxonomists for standard genome sequencing and annotation.</title>
        <authorList>
            <consortium name="The Broad Institute Genomics Platform"/>
            <consortium name="The Broad Institute Genome Sequencing Center for Infectious Disease"/>
            <person name="Wu L."/>
            <person name="Ma J."/>
        </authorList>
    </citation>
    <scope>NUCLEOTIDE SEQUENCE [LARGE SCALE GENOMIC DNA]</scope>
    <source>
        <strain evidence="3">CCUG 61948</strain>
    </source>
</reference>
<dbReference type="Proteomes" id="UP001597012">
    <property type="component" value="Unassembled WGS sequence"/>
</dbReference>
<keyword evidence="3" id="KW-1185">Reference proteome</keyword>
<dbReference type="InterPro" id="IPR035093">
    <property type="entry name" value="RelE/ParE_toxin_dom_sf"/>
</dbReference>
<dbReference type="RefSeq" id="WP_379935570.1">
    <property type="nucleotide sequence ID" value="NZ_JBHTHY010000014.1"/>
</dbReference>
<gene>
    <name evidence="2" type="ORF">ACFQZJ_14585</name>
</gene>
<comment type="caution">
    <text evidence="2">The sequence shown here is derived from an EMBL/GenBank/DDBJ whole genome shotgun (WGS) entry which is preliminary data.</text>
</comment>
<dbReference type="InterPro" id="IPR007712">
    <property type="entry name" value="RelE/ParE_toxin"/>
</dbReference>
<organism evidence="2 3">
    <name type="scientific">Maribacter chungangensis</name>
    <dbReference type="NCBI Taxonomy" id="1069117"/>
    <lineage>
        <taxon>Bacteria</taxon>
        <taxon>Pseudomonadati</taxon>
        <taxon>Bacteroidota</taxon>
        <taxon>Flavobacteriia</taxon>
        <taxon>Flavobacteriales</taxon>
        <taxon>Flavobacteriaceae</taxon>
        <taxon>Maribacter</taxon>
    </lineage>
</organism>
<dbReference type="EMBL" id="JBHTHY010000014">
    <property type="protein sequence ID" value="MFD0798697.1"/>
    <property type="molecule type" value="Genomic_DNA"/>
</dbReference>
<keyword evidence="1" id="KW-1277">Toxin-antitoxin system</keyword>
<dbReference type="Gene3D" id="3.30.2310.20">
    <property type="entry name" value="RelE-like"/>
    <property type="match status" value="1"/>
</dbReference>
<evidence type="ECO:0000256" key="1">
    <source>
        <dbReference type="ARBA" id="ARBA00022649"/>
    </source>
</evidence>